<dbReference type="InterPro" id="IPR005744">
    <property type="entry name" value="Hy-lIII"/>
</dbReference>
<feature type="transmembrane region" description="Helical" evidence="8">
    <location>
        <begin position="196"/>
        <end position="213"/>
    </location>
</feature>
<keyword evidence="3" id="KW-1003">Cell membrane</keyword>
<dbReference type="EMBL" id="JASCSA010000003">
    <property type="protein sequence ID" value="MDI5883720.1"/>
    <property type="molecule type" value="Genomic_DNA"/>
</dbReference>
<feature type="region of interest" description="Disordered" evidence="7">
    <location>
        <begin position="1"/>
        <end position="55"/>
    </location>
</feature>
<feature type="transmembrane region" description="Helical" evidence="8">
    <location>
        <begin position="107"/>
        <end position="126"/>
    </location>
</feature>
<keyword evidence="5 8" id="KW-1133">Transmembrane helix</keyword>
<feature type="transmembrane region" description="Helical" evidence="8">
    <location>
        <begin position="164"/>
        <end position="184"/>
    </location>
</feature>
<proteinExistence type="inferred from homology"/>
<feature type="compositionally biased region" description="Low complexity" evidence="7">
    <location>
        <begin position="1"/>
        <end position="33"/>
    </location>
</feature>
<comment type="similarity">
    <text evidence="2">Belongs to the UPF0073 (Hly-III) family.</text>
</comment>
<reference evidence="9 10" key="1">
    <citation type="submission" date="2023-04" db="EMBL/GenBank/DDBJ databases">
        <authorList>
            <person name="Otstavnykh N."/>
            <person name="Seitkalieva A."/>
            <person name="Bystritskaya E."/>
        </authorList>
    </citation>
    <scope>NUCLEOTIDE SEQUENCE [LARGE SCALE GENOMIC DNA]</scope>
    <source>
        <strain evidence="9 10">NRIC 0815</strain>
    </source>
</reference>
<feature type="transmembrane region" description="Helical" evidence="8">
    <location>
        <begin position="252"/>
        <end position="272"/>
    </location>
</feature>
<evidence type="ECO:0000256" key="7">
    <source>
        <dbReference type="SAM" id="MobiDB-lite"/>
    </source>
</evidence>
<feature type="transmembrane region" description="Helical" evidence="8">
    <location>
        <begin position="75"/>
        <end position="95"/>
    </location>
</feature>
<gene>
    <name evidence="9" type="ORF">QLT01_05045</name>
</gene>
<dbReference type="NCBIfam" id="TIGR01065">
    <property type="entry name" value="hlyIII"/>
    <property type="match status" value="1"/>
</dbReference>
<dbReference type="Proteomes" id="UP001229025">
    <property type="component" value="Unassembled WGS sequence"/>
</dbReference>
<dbReference type="PANTHER" id="PTHR20855">
    <property type="entry name" value="ADIPOR/PROGESTIN RECEPTOR-RELATED"/>
    <property type="match status" value="1"/>
</dbReference>
<evidence type="ECO:0000256" key="1">
    <source>
        <dbReference type="ARBA" id="ARBA00004651"/>
    </source>
</evidence>
<evidence type="ECO:0000256" key="4">
    <source>
        <dbReference type="ARBA" id="ARBA00022692"/>
    </source>
</evidence>
<keyword evidence="6 8" id="KW-0472">Membrane</keyword>
<evidence type="ECO:0000256" key="3">
    <source>
        <dbReference type="ARBA" id="ARBA00022475"/>
    </source>
</evidence>
<evidence type="ECO:0000256" key="8">
    <source>
        <dbReference type="SAM" id="Phobius"/>
    </source>
</evidence>
<keyword evidence="10" id="KW-1185">Reference proteome</keyword>
<comment type="subcellular location">
    <subcellularLocation>
        <location evidence="1">Cell membrane</location>
        <topology evidence="1">Multi-pass membrane protein</topology>
    </subcellularLocation>
</comment>
<evidence type="ECO:0000256" key="6">
    <source>
        <dbReference type="ARBA" id="ARBA00023136"/>
    </source>
</evidence>
<keyword evidence="4 8" id="KW-0812">Transmembrane</keyword>
<dbReference type="RefSeq" id="WP_216061126.1">
    <property type="nucleotide sequence ID" value="NZ_JAHKQM010000019.1"/>
</dbReference>
<evidence type="ECO:0000256" key="2">
    <source>
        <dbReference type="ARBA" id="ARBA00008488"/>
    </source>
</evidence>
<organism evidence="9 10">
    <name type="scientific">Cobetia amphilecti</name>
    <dbReference type="NCBI Taxonomy" id="1055104"/>
    <lineage>
        <taxon>Bacteria</taxon>
        <taxon>Pseudomonadati</taxon>
        <taxon>Pseudomonadota</taxon>
        <taxon>Gammaproteobacteria</taxon>
        <taxon>Oceanospirillales</taxon>
        <taxon>Halomonadaceae</taxon>
        <taxon>Cobetia</taxon>
    </lineage>
</organism>
<dbReference type="Pfam" id="PF03006">
    <property type="entry name" value="HlyIII"/>
    <property type="match status" value="1"/>
</dbReference>
<feature type="transmembrane region" description="Helical" evidence="8">
    <location>
        <begin position="138"/>
        <end position="158"/>
    </location>
</feature>
<feature type="transmembrane region" description="Helical" evidence="8">
    <location>
        <begin position="219"/>
        <end position="240"/>
    </location>
</feature>
<dbReference type="PANTHER" id="PTHR20855:SF3">
    <property type="entry name" value="LD03007P"/>
    <property type="match status" value="1"/>
</dbReference>
<protein>
    <submittedName>
        <fullName evidence="9">Hemolysin III family protein</fullName>
    </submittedName>
</protein>
<comment type="caution">
    <text evidence="9">The sequence shown here is derived from an EMBL/GenBank/DDBJ whole genome shotgun (WGS) entry which is preliminary data.</text>
</comment>
<sequence>MRKDSTAASSQPSSSQPSSSQPQSSQPSSTRPASTPPQASPSSSASPADDADSRDTAATPALYTRLEEWLHSASHGIGAVMGLVGMIVLIVMASLAAEVDPWKIVSVSLYGLTLVVLYAASTLYHGIRHPRLKYAFQLLDHCAIYLLIAGTYTPFLLVNLRGPTGWTLFAIIWSLALGGIFLKLRWPERFSALRVSVYLLMGWLIVFASPMLVEKLSETGLILLVAGGITYTLGVIFFLMTRLRYHHAIWHLFVLGGSTCHFFAIYTAVLPYSV</sequence>
<evidence type="ECO:0000256" key="5">
    <source>
        <dbReference type="ARBA" id="ARBA00022989"/>
    </source>
</evidence>
<accession>A0ABT6ULZ5</accession>
<dbReference type="InterPro" id="IPR004254">
    <property type="entry name" value="AdipoR/HlyIII-related"/>
</dbReference>
<evidence type="ECO:0000313" key="10">
    <source>
        <dbReference type="Proteomes" id="UP001229025"/>
    </source>
</evidence>
<evidence type="ECO:0000313" key="9">
    <source>
        <dbReference type="EMBL" id="MDI5883720.1"/>
    </source>
</evidence>
<name>A0ABT6ULZ5_9GAMM</name>
<reference evidence="10" key="2">
    <citation type="submission" date="2023-07" db="EMBL/GenBank/DDBJ databases">
        <title>Genome-based characterization of strain KMM 296 and proposal for reclassification of Cobetia litoralis and Cobetia pacifica, and emended description of the species Cobetia amphilecti and Cobetia marina.</title>
        <authorList>
            <person name="Balabanova L."/>
            <person name="Nedashkovskaya O."/>
        </authorList>
    </citation>
    <scope>NUCLEOTIDE SEQUENCE [LARGE SCALE GENOMIC DNA]</scope>
    <source>
        <strain evidence="10">NRIC 0815</strain>
    </source>
</reference>